<dbReference type="OrthoDB" id="5593520at2759"/>
<dbReference type="InterPro" id="IPR018461">
    <property type="entry name" value="Na/H_Antiport_NhaC-like_C"/>
</dbReference>
<comment type="subcellular location">
    <subcellularLocation>
        <location evidence="1">Cell membrane</location>
        <topology evidence="1">Multi-pass membrane protein</topology>
    </subcellularLocation>
</comment>
<keyword evidence="2" id="KW-1003">Cell membrane</keyword>
<feature type="transmembrane region" description="Helical" evidence="7">
    <location>
        <begin position="667"/>
        <end position="691"/>
    </location>
</feature>
<keyword evidence="11" id="KW-1185">Reference proteome</keyword>
<feature type="signal peptide" evidence="8">
    <location>
        <begin position="1"/>
        <end position="22"/>
    </location>
</feature>
<evidence type="ECO:0000313" key="11">
    <source>
        <dbReference type="Proteomes" id="UP001153069"/>
    </source>
</evidence>
<keyword evidence="3 7" id="KW-0812">Transmembrane</keyword>
<feature type="domain" description="Na+/H+ antiporter NhaC-like C-terminal" evidence="9">
    <location>
        <begin position="297"/>
        <end position="466"/>
    </location>
</feature>
<feature type="transmembrane region" description="Helical" evidence="7">
    <location>
        <begin position="590"/>
        <end position="610"/>
    </location>
</feature>
<evidence type="ECO:0000256" key="7">
    <source>
        <dbReference type="SAM" id="Phobius"/>
    </source>
</evidence>
<feature type="transmembrane region" description="Helical" evidence="7">
    <location>
        <begin position="409"/>
        <end position="428"/>
    </location>
</feature>
<feature type="transmembrane region" description="Helical" evidence="7">
    <location>
        <begin position="166"/>
        <end position="184"/>
    </location>
</feature>
<sequence>MAYSFPAFALSALSFLGSQATAFDYSIVGAGEISLTDVETDITDIRTIFTNELVAVTVSGLEWEESNESASNGTDLLHWETLVGGSVQARGSFDLSSLPSRELPFSLEAGEIKVDKAGRYEIEVILTVDQSEATTFAEFEAYAAAASLVPLLVVLFLAMGTQMVELSLLSAVFVGACMVSGNIKDGFKTTLDDYILNSLSSVDHGYVYLFTLFLSGMVGMLQKSGGMIGFTQAIAQYAKSPRAGQVATFAICCCVFFDDYTNLLLTGSSVKPLTDLLFISREKIAFIVDATAAPLASLTPISSWVGFEVSLIQTEISRLEAIYGAENLTIDTSAIAVFLQSIKYRYYPIFMVVLIPFLIYSQRDFGPMLVAERKARVYRRNDGGDGRAKHSGDENTEANEPRPDTPRKAWNMAVPIALLVFFIFYLLIRTGDDGSGTQSFTEKIESSDSYSALLWGTMGATGVTLLFYLFQFVYDGEIVLPTWTVFKSCMGLSHSDAPASQEDNYLANNVSINEVEGEESSLIANPPKARSLMSVYDSVEAFLCGMGKIFPALIVLTLAWASGSIMTAVGCDRLFSRWITQGISAQAMPTISFIISVFMALATGSSWGTMTILFPLLCVPTYQVANGDPTIFYATVAGILSGSVAGDHVSPISDTTVISSMSCGCKLLGHVITQAPYATIVSLVSILFGTIPIGHDAFPNIVGILLGVVAIGLFVYLLCAPILSPTGRFDPITQLWLRFRKESPLTQLQADTIIRCQDMDENEPMLPSVNDDKHEDEATSIANVSSADASGVAEASKMVSDDGDSNSRGSSEPKEEENKAEGHSIQWVELSV</sequence>
<dbReference type="PANTHER" id="PTHR43478">
    <property type="entry name" value="NA+/H+ ANTIPORTER-RELATED"/>
    <property type="match status" value="1"/>
</dbReference>
<dbReference type="Proteomes" id="UP001153069">
    <property type="component" value="Unassembled WGS sequence"/>
</dbReference>
<evidence type="ECO:0000256" key="4">
    <source>
        <dbReference type="ARBA" id="ARBA00022989"/>
    </source>
</evidence>
<reference evidence="10" key="1">
    <citation type="submission" date="2020-06" db="EMBL/GenBank/DDBJ databases">
        <authorList>
            <consortium name="Plant Systems Biology data submission"/>
        </authorList>
    </citation>
    <scope>NUCLEOTIDE SEQUENCE</scope>
    <source>
        <strain evidence="10">D6</strain>
    </source>
</reference>
<feature type="transmembrane region" description="Helical" evidence="7">
    <location>
        <begin position="204"/>
        <end position="221"/>
    </location>
</feature>
<evidence type="ECO:0000313" key="10">
    <source>
        <dbReference type="EMBL" id="CAB9512050.1"/>
    </source>
</evidence>
<feature type="transmembrane region" description="Helical" evidence="7">
    <location>
        <begin position="344"/>
        <end position="361"/>
    </location>
</feature>
<feature type="transmembrane region" description="Helical" evidence="7">
    <location>
        <begin position="697"/>
        <end position="719"/>
    </location>
</feature>
<keyword evidence="5 7" id="KW-0472">Membrane</keyword>
<gene>
    <name evidence="10" type="ORF">SEMRO_515_G158390.1</name>
</gene>
<dbReference type="EMBL" id="CAICTM010000514">
    <property type="protein sequence ID" value="CAB9512050.1"/>
    <property type="molecule type" value="Genomic_DNA"/>
</dbReference>
<evidence type="ECO:0000256" key="8">
    <source>
        <dbReference type="SAM" id="SignalP"/>
    </source>
</evidence>
<feature type="domain" description="Na+/H+ antiporter NhaC-like C-terminal" evidence="9">
    <location>
        <begin position="534"/>
        <end position="688"/>
    </location>
</feature>
<feature type="region of interest" description="Disordered" evidence="6">
    <location>
        <begin position="381"/>
        <end position="406"/>
    </location>
</feature>
<evidence type="ECO:0000259" key="9">
    <source>
        <dbReference type="Pfam" id="PF03553"/>
    </source>
</evidence>
<evidence type="ECO:0000256" key="6">
    <source>
        <dbReference type="SAM" id="MobiDB-lite"/>
    </source>
</evidence>
<feature type="transmembrane region" description="Helical" evidence="7">
    <location>
        <begin position="630"/>
        <end position="646"/>
    </location>
</feature>
<accession>A0A9N8HH32</accession>
<dbReference type="PANTHER" id="PTHR43478:SF1">
    <property type="entry name" value="NA+_H+ ANTIPORTER NHAC-LIKE C-TERMINAL DOMAIN-CONTAINING PROTEIN"/>
    <property type="match status" value="1"/>
</dbReference>
<dbReference type="GO" id="GO:0005886">
    <property type="term" value="C:plasma membrane"/>
    <property type="evidence" value="ECO:0007669"/>
    <property type="project" value="UniProtKB-SubCell"/>
</dbReference>
<keyword evidence="4 7" id="KW-1133">Transmembrane helix</keyword>
<feature type="transmembrane region" description="Helical" evidence="7">
    <location>
        <begin position="549"/>
        <end position="569"/>
    </location>
</feature>
<protein>
    <submittedName>
        <fullName evidence="10">Inherit from COG: Na H antiporter</fullName>
    </submittedName>
</protein>
<name>A0A9N8HH32_9STRA</name>
<dbReference type="Pfam" id="PF03553">
    <property type="entry name" value="Na_H_antiporter"/>
    <property type="match status" value="2"/>
</dbReference>
<evidence type="ECO:0000256" key="5">
    <source>
        <dbReference type="ARBA" id="ARBA00023136"/>
    </source>
</evidence>
<feature type="transmembrane region" description="Helical" evidence="7">
    <location>
        <begin position="449"/>
        <end position="470"/>
    </location>
</feature>
<feature type="transmembrane region" description="Helical" evidence="7">
    <location>
        <begin position="141"/>
        <end position="159"/>
    </location>
</feature>
<evidence type="ECO:0000256" key="1">
    <source>
        <dbReference type="ARBA" id="ARBA00004651"/>
    </source>
</evidence>
<proteinExistence type="predicted"/>
<comment type="caution">
    <text evidence="10">The sequence shown here is derived from an EMBL/GenBank/DDBJ whole genome shotgun (WGS) entry which is preliminary data.</text>
</comment>
<dbReference type="AlphaFoldDB" id="A0A9N8HH32"/>
<organism evidence="10 11">
    <name type="scientific">Seminavis robusta</name>
    <dbReference type="NCBI Taxonomy" id="568900"/>
    <lineage>
        <taxon>Eukaryota</taxon>
        <taxon>Sar</taxon>
        <taxon>Stramenopiles</taxon>
        <taxon>Ochrophyta</taxon>
        <taxon>Bacillariophyta</taxon>
        <taxon>Bacillariophyceae</taxon>
        <taxon>Bacillariophycidae</taxon>
        <taxon>Naviculales</taxon>
        <taxon>Naviculaceae</taxon>
        <taxon>Seminavis</taxon>
    </lineage>
</organism>
<feature type="region of interest" description="Disordered" evidence="6">
    <location>
        <begin position="762"/>
        <end position="832"/>
    </location>
</feature>
<feature type="compositionally biased region" description="Basic and acidic residues" evidence="6">
    <location>
        <begin position="811"/>
        <end position="822"/>
    </location>
</feature>
<evidence type="ECO:0000256" key="2">
    <source>
        <dbReference type="ARBA" id="ARBA00022475"/>
    </source>
</evidence>
<keyword evidence="8" id="KW-0732">Signal</keyword>
<evidence type="ECO:0000256" key="3">
    <source>
        <dbReference type="ARBA" id="ARBA00022692"/>
    </source>
</evidence>
<feature type="chain" id="PRO_5040114973" evidence="8">
    <location>
        <begin position="23"/>
        <end position="832"/>
    </location>
</feature>